<organism evidence="1 2">
    <name type="scientific">Caerostris darwini</name>
    <dbReference type="NCBI Taxonomy" id="1538125"/>
    <lineage>
        <taxon>Eukaryota</taxon>
        <taxon>Metazoa</taxon>
        <taxon>Ecdysozoa</taxon>
        <taxon>Arthropoda</taxon>
        <taxon>Chelicerata</taxon>
        <taxon>Arachnida</taxon>
        <taxon>Araneae</taxon>
        <taxon>Araneomorphae</taxon>
        <taxon>Entelegynae</taxon>
        <taxon>Araneoidea</taxon>
        <taxon>Araneidae</taxon>
        <taxon>Caerostris</taxon>
    </lineage>
</organism>
<accession>A0AAV4SIH5</accession>
<evidence type="ECO:0000313" key="2">
    <source>
        <dbReference type="Proteomes" id="UP001054837"/>
    </source>
</evidence>
<evidence type="ECO:0000313" key="1">
    <source>
        <dbReference type="EMBL" id="GIY33149.1"/>
    </source>
</evidence>
<reference evidence="1 2" key="1">
    <citation type="submission" date="2021-06" db="EMBL/GenBank/DDBJ databases">
        <title>Caerostris darwini draft genome.</title>
        <authorList>
            <person name="Kono N."/>
            <person name="Arakawa K."/>
        </authorList>
    </citation>
    <scope>NUCLEOTIDE SEQUENCE [LARGE SCALE GENOMIC DNA]</scope>
</reference>
<keyword evidence="2" id="KW-1185">Reference proteome</keyword>
<protein>
    <submittedName>
        <fullName evidence="1">Uncharacterized protein</fullName>
    </submittedName>
</protein>
<name>A0AAV4SIH5_9ARAC</name>
<dbReference type="Proteomes" id="UP001054837">
    <property type="component" value="Unassembled WGS sequence"/>
</dbReference>
<gene>
    <name evidence="1" type="ORF">CDAR_106331</name>
</gene>
<comment type="caution">
    <text evidence="1">The sequence shown here is derived from an EMBL/GenBank/DDBJ whole genome shotgun (WGS) entry which is preliminary data.</text>
</comment>
<sequence>MNHLAPGRHLFHRLRQKEDSGRELTLRRGSREKERSKKGIIRLMDRYRRFSFKLPAPLLLCPKVGEGLVRWKMRPLKGFPLPCLPFIIDSGPQNRMGHFLFLFS</sequence>
<dbReference type="AlphaFoldDB" id="A0AAV4SIH5"/>
<dbReference type="EMBL" id="BPLQ01007907">
    <property type="protein sequence ID" value="GIY33149.1"/>
    <property type="molecule type" value="Genomic_DNA"/>
</dbReference>
<proteinExistence type="predicted"/>